<gene>
    <name evidence="2" type="ORF">FAK_32830</name>
</gene>
<feature type="transmembrane region" description="Helical" evidence="1">
    <location>
        <begin position="95"/>
        <end position="119"/>
    </location>
</feature>
<accession>A0AAU9F363</accession>
<feature type="transmembrane region" description="Helical" evidence="1">
    <location>
        <begin position="231"/>
        <end position="253"/>
    </location>
</feature>
<evidence type="ECO:0000256" key="1">
    <source>
        <dbReference type="SAM" id="Phobius"/>
    </source>
</evidence>
<feature type="transmembrane region" description="Helical" evidence="1">
    <location>
        <begin position="158"/>
        <end position="182"/>
    </location>
</feature>
<dbReference type="EMBL" id="AP028679">
    <property type="protein sequence ID" value="BEQ16217.1"/>
    <property type="molecule type" value="Genomic_DNA"/>
</dbReference>
<protein>
    <recommendedName>
        <fullName evidence="4">TIGR00341 family protein</fullName>
    </recommendedName>
</protein>
<dbReference type="PANTHER" id="PTHR20992:SF9">
    <property type="entry name" value="AT15442P-RELATED"/>
    <property type="match status" value="1"/>
</dbReference>
<dbReference type="AlphaFoldDB" id="A0AAU9F363"/>
<dbReference type="InterPro" id="IPR005240">
    <property type="entry name" value="DUF389"/>
</dbReference>
<keyword evidence="3" id="KW-1185">Reference proteome</keyword>
<proteinExistence type="predicted"/>
<keyword evidence="1" id="KW-1133">Transmembrane helix</keyword>
<dbReference type="Proteomes" id="UP001366166">
    <property type="component" value="Chromosome"/>
</dbReference>
<reference evidence="3" key="1">
    <citation type="journal article" date="2023" name="Arch. Microbiol.">
        <title>Desulfoferula mesophilus gen. nov. sp. nov., a mesophilic sulfate-reducing bacterium isolated from a brackish lake sediment.</title>
        <authorList>
            <person name="Watanabe T."/>
            <person name="Yabe T."/>
            <person name="Tsuji J.M."/>
            <person name="Fukui M."/>
        </authorList>
    </citation>
    <scope>NUCLEOTIDE SEQUENCE [LARGE SCALE GENOMIC DNA]</scope>
    <source>
        <strain evidence="3">12FAK</strain>
    </source>
</reference>
<evidence type="ECO:0000313" key="3">
    <source>
        <dbReference type="Proteomes" id="UP001366166"/>
    </source>
</evidence>
<organism evidence="2 3">
    <name type="scientific">Desulfoferula mesophila</name>
    <dbReference type="NCBI Taxonomy" id="3058419"/>
    <lineage>
        <taxon>Bacteria</taxon>
        <taxon>Pseudomonadati</taxon>
        <taxon>Thermodesulfobacteriota</taxon>
        <taxon>Desulfarculia</taxon>
        <taxon>Desulfarculales</taxon>
        <taxon>Desulfarculaceae</taxon>
        <taxon>Desulfoferula</taxon>
    </lineage>
</organism>
<sequence length="575" mass="63219">MGHREPSLGDNVMQLFYVTRDRFKIVHEDIANGSEPALRFYLMVAVSTLIASFGLISDSTAVVIGAMLVAPLMTPIFGIALALVRGETGLLGRALRAEIMGVLAALAMSFVLGSLIGHYEPTGEMLARTRPNLFDLLVAVLAGFAGTYALIDEKISPALPGVAIATAIVPPLANSGLCLALGEVEGGIGSFLLFFANFLSILLVASATFILSGMAKHYGAKIEGKSFVRRLGLPVIAFVATAAFMSHSLYVIYEERRIDRTIYQTMIGALADIPSTYLGSVYHDKEGDKIQVLAGVHTPKFFTPSQVLRVQEKLSASLEMPVELLVHCVVSSNVSAHGSINSVMSRNLDGSFVRASNNPALAEIAISEQVLREYFADDMATNLFWVDLVNLTNRKIMVAQVVSMRDILPSEITLLQDRIRQKAKKDNLYLVISRVGKQLQTEIGPMRYGWIPGNKATPAIRQKIDEIREELTKAFAERHGFDLVEFNATSLDDKLYLLLEIRGPKLFPQSDIDELQTSLTRKYSMPVVVYAWSRVEVVRGPHGEESVNKMRRYFIMRQKENLPKELPALLGSGGR</sequence>
<name>A0AAU9F363_9BACT</name>
<evidence type="ECO:0008006" key="4">
    <source>
        <dbReference type="Google" id="ProtNLM"/>
    </source>
</evidence>
<keyword evidence="1" id="KW-0472">Membrane</keyword>
<feature type="transmembrane region" description="Helical" evidence="1">
    <location>
        <begin position="38"/>
        <end position="56"/>
    </location>
</feature>
<feature type="transmembrane region" description="Helical" evidence="1">
    <location>
        <begin position="62"/>
        <end position="83"/>
    </location>
</feature>
<feature type="transmembrane region" description="Helical" evidence="1">
    <location>
        <begin position="131"/>
        <end position="151"/>
    </location>
</feature>
<dbReference type="Pfam" id="PF04087">
    <property type="entry name" value="DUF389"/>
    <property type="match status" value="1"/>
</dbReference>
<evidence type="ECO:0000313" key="2">
    <source>
        <dbReference type="EMBL" id="BEQ16217.1"/>
    </source>
</evidence>
<keyword evidence="1" id="KW-0812">Transmembrane</keyword>
<dbReference type="NCBIfam" id="TIGR00341">
    <property type="entry name" value="TIGR00341 family protein"/>
    <property type="match status" value="1"/>
</dbReference>
<feature type="transmembrane region" description="Helical" evidence="1">
    <location>
        <begin position="188"/>
        <end position="211"/>
    </location>
</feature>
<dbReference type="KEGG" id="dmp:FAK_32830"/>
<dbReference type="PANTHER" id="PTHR20992">
    <property type="entry name" value="AT15442P-RELATED"/>
    <property type="match status" value="1"/>
</dbReference>